<proteinExistence type="predicted"/>
<accession>A0AC35ES74</accession>
<organism evidence="1 2">
    <name type="scientific">Panagrolaimus sp. PS1159</name>
    <dbReference type="NCBI Taxonomy" id="55785"/>
    <lineage>
        <taxon>Eukaryota</taxon>
        <taxon>Metazoa</taxon>
        <taxon>Ecdysozoa</taxon>
        <taxon>Nematoda</taxon>
        <taxon>Chromadorea</taxon>
        <taxon>Rhabditida</taxon>
        <taxon>Tylenchina</taxon>
        <taxon>Panagrolaimomorpha</taxon>
        <taxon>Panagrolaimoidea</taxon>
        <taxon>Panagrolaimidae</taxon>
        <taxon>Panagrolaimus</taxon>
    </lineage>
</organism>
<evidence type="ECO:0000313" key="2">
    <source>
        <dbReference type="WBParaSite" id="PS1159_v2.g10325.t1"/>
    </source>
</evidence>
<sequence length="580" mass="65929">MQFKTSQRLLGSQRSTSSQKIGNNDEQFVKPQMASGYGTEVVLNVSKMETEVEDTSVFETTVPTSYTKSDSFLQPSSNNITNANQSQLAALEDDDDVVGIIKVLRYTTSIATISTPKNAIRVASRRKPPFTPDTFKLSLCSPRDTIIQSPFPTSRTLDLPKPSGTSTPQCSIRRRPDRSQNSSESIICFETTSVYVHDEDYKKCIERLERKVIFEEKHIAESAKKIAFWKRKDNNKFSMNELCAHALLLISKTRLRTYQELVTRVQTLHRMSIVPPSIAKPLRASFTIYSMQINLCRGYYVTGPDCGENYVFLITFSTGEKVVATEIIQGNDTENIRARRLRVDEPVHLSSLPMIFQIKMDIYALKIVAPTSRSPRELAKKAFNFIGTCRTPGNVQQSDEASDSEEDESAFKSVGHAYLTRDSDGHTSFLITENEYPLDGSMEMKCEVSKLPEGLTQPMSGFWNLCGDSGFNKLWVKMMNGILHFYDHPDGIDDENFIEPIYLIDMSTICNRQVEREMTVFKDAEHKFTFYMDVLSFPRGSDLCEHKRYLISVETEEILQTWLIKINNCLDLIRDRPSSS</sequence>
<evidence type="ECO:0000313" key="1">
    <source>
        <dbReference type="Proteomes" id="UP000887580"/>
    </source>
</evidence>
<protein>
    <submittedName>
        <fullName evidence="2">PH domain-containing protein</fullName>
    </submittedName>
</protein>
<dbReference type="Proteomes" id="UP000887580">
    <property type="component" value="Unplaced"/>
</dbReference>
<dbReference type="WBParaSite" id="PS1159_v2.g10325.t1">
    <property type="protein sequence ID" value="PS1159_v2.g10325.t1"/>
    <property type="gene ID" value="PS1159_v2.g10325"/>
</dbReference>
<reference evidence="2" key="1">
    <citation type="submission" date="2022-11" db="UniProtKB">
        <authorList>
            <consortium name="WormBaseParasite"/>
        </authorList>
    </citation>
    <scope>IDENTIFICATION</scope>
</reference>
<name>A0AC35ES74_9BILA</name>